<evidence type="ECO:0000256" key="2">
    <source>
        <dbReference type="ARBA" id="ARBA00022823"/>
    </source>
</evidence>
<evidence type="ECO:0000313" key="6">
    <source>
        <dbReference type="EMBL" id="ARU16396.1"/>
    </source>
</evidence>
<dbReference type="Gene3D" id="2.40.50.100">
    <property type="match status" value="1"/>
</dbReference>
<evidence type="ECO:0000313" key="8">
    <source>
        <dbReference type="Proteomes" id="UP000195807"/>
    </source>
</evidence>
<dbReference type="GO" id="GO:0009249">
    <property type="term" value="P:protein lipoylation"/>
    <property type="evidence" value="ECO:0007669"/>
    <property type="project" value="TreeGrafter"/>
</dbReference>
<dbReference type="HAMAP" id="MF_00272">
    <property type="entry name" value="GcvH"/>
    <property type="match status" value="1"/>
</dbReference>
<dbReference type="Proteomes" id="UP000515297">
    <property type="component" value="Chromosome"/>
</dbReference>
<keyword evidence="8" id="KW-1185">Reference proteome</keyword>
<dbReference type="RefSeq" id="WP_066845721.1">
    <property type="nucleotide sequence ID" value="NZ_CP019602.1"/>
</dbReference>
<dbReference type="InterPro" id="IPR002930">
    <property type="entry name" value="GCV_H"/>
</dbReference>
<dbReference type="GO" id="GO:0019464">
    <property type="term" value="P:glycine decarboxylation via glycine cleavage system"/>
    <property type="evidence" value="ECO:0007669"/>
    <property type="project" value="UniProtKB-UniRule"/>
</dbReference>
<dbReference type="CDD" id="cd06848">
    <property type="entry name" value="GCS_H"/>
    <property type="match status" value="1"/>
</dbReference>
<comment type="subunit">
    <text evidence="3">The glycine cleavage system is composed of four proteins: P, T, L and H.</text>
</comment>
<evidence type="ECO:0000259" key="5">
    <source>
        <dbReference type="PROSITE" id="PS50968"/>
    </source>
</evidence>
<dbReference type="PANTHER" id="PTHR11715:SF3">
    <property type="entry name" value="GLYCINE CLEAVAGE SYSTEM H PROTEIN-RELATED"/>
    <property type="match status" value="1"/>
</dbReference>
<dbReference type="PANTHER" id="PTHR11715">
    <property type="entry name" value="GLYCINE CLEAVAGE SYSTEM H PROTEIN"/>
    <property type="match status" value="1"/>
</dbReference>
<reference evidence="7 9" key="2">
    <citation type="submission" date="2020-08" db="EMBL/GenBank/DDBJ databases">
        <authorList>
            <person name="Liu G."/>
            <person name="Sun C."/>
        </authorList>
    </citation>
    <scope>NUCLEOTIDE SEQUENCE [LARGE SCALE GENOMIC DNA]</scope>
    <source>
        <strain evidence="7 9">OT19</strain>
    </source>
</reference>
<dbReference type="KEGG" id="cman:A9D14_09610"/>
<dbReference type="GO" id="GO:0005960">
    <property type="term" value="C:glycine cleavage complex"/>
    <property type="evidence" value="ECO:0007669"/>
    <property type="project" value="InterPro"/>
</dbReference>
<proteinExistence type="inferred from homology"/>
<dbReference type="GO" id="GO:0005829">
    <property type="term" value="C:cytosol"/>
    <property type="evidence" value="ECO:0007669"/>
    <property type="project" value="TreeGrafter"/>
</dbReference>
<dbReference type="Pfam" id="PF01597">
    <property type="entry name" value="GCV_H"/>
    <property type="match status" value="1"/>
</dbReference>
<dbReference type="EMBL" id="CP060052">
    <property type="protein sequence ID" value="QNE06183.1"/>
    <property type="molecule type" value="Genomic_DNA"/>
</dbReference>
<reference evidence="6 8" key="1">
    <citation type="submission" date="2017-01" db="EMBL/GenBank/DDBJ databases">
        <title>Complete genome sequence of esterase-producing bacterium Croceicoccus marinus E4A9.</title>
        <authorList>
            <person name="Wu Y.-H."/>
            <person name="Cheng H."/>
            <person name="Xu L."/>
            <person name="Huo Y.-Y."/>
            <person name="Wang C.-S."/>
            <person name="Xu X.-W."/>
        </authorList>
    </citation>
    <scope>NUCLEOTIDE SEQUENCE [LARGE SCALE GENOMIC DNA]</scope>
    <source>
        <strain evidence="6 8">E4A9</strain>
    </source>
</reference>
<evidence type="ECO:0000256" key="4">
    <source>
        <dbReference type="PIRSR" id="PIRSR617453-50"/>
    </source>
</evidence>
<gene>
    <name evidence="3 7" type="primary">gcvH</name>
    <name evidence="6" type="ORF">A9D14_09610</name>
    <name evidence="7" type="ORF">H4O24_06085</name>
</gene>
<dbReference type="EMBL" id="CP019602">
    <property type="protein sequence ID" value="ARU16396.1"/>
    <property type="molecule type" value="Genomic_DNA"/>
</dbReference>
<accession>A0A1Z1FCF6</accession>
<dbReference type="SUPFAM" id="SSF51230">
    <property type="entry name" value="Single hybrid motif"/>
    <property type="match status" value="1"/>
</dbReference>
<keyword evidence="2 3" id="KW-0450">Lipoyl</keyword>
<evidence type="ECO:0000313" key="7">
    <source>
        <dbReference type="EMBL" id="QNE06183.1"/>
    </source>
</evidence>
<dbReference type="InterPro" id="IPR000089">
    <property type="entry name" value="Biotin_lipoyl"/>
</dbReference>
<dbReference type="InterPro" id="IPR017453">
    <property type="entry name" value="GCV_H_sub"/>
</dbReference>
<dbReference type="STRING" id="450378.GCA_001661675_01934"/>
<dbReference type="PROSITE" id="PS50968">
    <property type="entry name" value="BIOTINYL_LIPOYL"/>
    <property type="match status" value="1"/>
</dbReference>
<evidence type="ECO:0000256" key="1">
    <source>
        <dbReference type="ARBA" id="ARBA00009249"/>
    </source>
</evidence>
<dbReference type="OrthoDB" id="9796712at2"/>
<comment type="function">
    <text evidence="3">The glycine cleavage system catalyzes the degradation of glycine. The H protein shuttles the methylamine group of glycine from the P protein to the T protein.</text>
</comment>
<organism evidence="6 8">
    <name type="scientific">Croceicoccus marinus</name>
    <dbReference type="NCBI Taxonomy" id="450378"/>
    <lineage>
        <taxon>Bacteria</taxon>
        <taxon>Pseudomonadati</taxon>
        <taxon>Pseudomonadota</taxon>
        <taxon>Alphaproteobacteria</taxon>
        <taxon>Sphingomonadales</taxon>
        <taxon>Erythrobacteraceae</taxon>
        <taxon>Croceicoccus</taxon>
    </lineage>
</organism>
<comment type="cofactor">
    <cofactor evidence="3">
        <name>(R)-lipoate</name>
        <dbReference type="ChEBI" id="CHEBI:83088"/>
    </cofactor>
    <text evidence="3">Binds 1 lipoyl cofactor covalently.</text>
</comment>
<sequence>MTIYFTEDHEWIAVEGKTGTVGITDHAQEQLGDITFIELPEKDSDFGKGDSAAVVDSVKAASDVYTPVSGTITEVNGALEDEPELVNSDAEGDGWLFKVALSDPSELEGLMDEDAYKKFLESL</sequence>
<dbReference type="Proteomes" id="UP000195807">
    <property type="component" value="Chromosome"/>
</dbReference>
<dbReference type="InterPro" id="IPR033753">
    <property type="entry name" value="GCV_H/Fam206"/>
</dbReference>
<dbReference type="AlphaFoldDB" id="A0A1Z1FCF6"/>
<comment type="similarity">
    <text evidence="1 3">Belongs to the GcvH family.</text>
</comment>
<dbReference type="NCBIfam" id="TIGR00527">
    <property type="entry name" value="gcvH"/>
    <property type="match status" value="1"/>
</dbReference>
<evidence type="ECO:0000313" key="9">
    <source>
        <dbReference type="Proteomes" id="UP000515297"/>
    </source>
</evidence>
<feature type="modified residue" description="N6-lipoyllysine" evidence="3 4">
    <location>
        <position position="59"/>
    </location>
</feature>
<name>A0A1Z1FCF6_9SPHN</name>
<dbReference type="NCBIfam" id="NF002270">
    <property type="entry name" value="PRK01202.1"/>
    <property type="match status" value="1"/>
</dbReference>
<feature type="domain" description="Lipoyl-binding" evidence="5">
    <location>
        <begin position="18"/>
        <end position="100"/>
    </location>
</feature>
<protein>
    <recommendedName>
        <fullName evidence="3">Glycine cleavage system H protein</fullName>
    </recommendedName>
</protein>
<dbReference type="InterPro" id="IPR011053">
    <property type="entry name" value="Single_hybrid_motif"/>
</dbReference>
<evidence type="ECO:0000256" key="3">
    <source>
        <dbReference type="HAMAP-Rule" id="MF_00272"/>
    </source>
</evidence>